<evidence type="ECO:0000256" key="3">
    <source>
        <dbReference type="ARBA" id="ARBA00022490"/>
    </source>
</evidence>
<dbReference type="Gene3D" id="3.30.1490.190">
    <property type="match status" value="1"/>
</dbReference>
<dbReference type="Pfam" id="PF01475">
    <property type="entry name" value="FUR"/>
    <property type="match status" value="1"/>
</dbReference>
<sequence length="137" mass="15880">MDDAKSLELIPYLKERGLRITPQRLMILQSILDHQGHPTAEEIHQTIPFTSLTTIYNNLKLFVRLGILNELPYGSALSKYEFNFSRHYHVICQECGKIVDFNYPDLQEIEQVASNLTSFEILHHHFEIYGVCASCQK</sequence>
<evidence type="ECO:0000256" key="11">
    <source>
        <dbReference type="PIRSR" id="PIRSR602481-1"/>
    </source>
</evidence>
<feature type="binding site" evidence="11">
    <location>
        <position position="135"/>
    </location>
    <ligand>
        <name>Zn(2+)</name>
        <dbReference type="ChEBI" id="CHEBI:29105"/>
    </ligand>
</feature>
<keyword evidence="12" id="KW-0408">Iron</keyword>
<evidence type="ECO:0000256" key="7">
    <source>
        <dbReference type="ARBA" id="ARBA00023015"/>
    </source>
</evidence>
<dbReference type="GO" id="GO:0005737">
    <property type="term" value="C:cytoplasm"/>
    <property type="evidence" value="ECO:0007669"/>
    <property type="project" value="UniProtKB-SubCell"/>
</dbReference>
<dbReference type="InterPro" id="IPR043135">
    <property type="entry name" value="Fur_C"/>
</dbReference>
<evidence type="ECO:0000256" key="2">
    <source>
        <dbReference type="ARBA" id="ARBA00007957"/>
    </source>
</evidence>
<comment type="subcellular location">
    <subcellularLocation>
        <location evidence="1">Cytoplasm</location>
    </subcellularLocation>
</comment>
<feature type="binding site" evidence="12">
    <location>
        <position position="124"/>
    </location>
    <ligand>
        <name>Fe cation</name>
        <dbReference type="ChEBI" id="CHEBI:24875"/>
    </ligand>
</feature>
<dbReference type="FunFam" id="3.30.1490.190:FF:000003">
    <property type="entry name" value="Fur family transcriptional regulator"/>
    <property type="match status" value="1"/>
</dbReference>
<evidence type="ECO:0000313" key="13">
    <source>
        <dbReference type="EMBL" id="TCN27765.1"/>
    </source>
</evidence>
<comment type="cofactor">
    <cofactor evidence="12">
        <name>Mn(2+)</name>
        <dbReference type="ChEBI" id="CHEBI:29035"/>
    </cofactor>
    <cofactor evidence="12">
        <name>Fe(2+)</name>
        <dbReference type="ChEBI" id="CHEBI:29033"/>
    </cofactor>
    <text evidence="12">Binds 1 Mn(2+) or Fe(2+) ion per subunit.</text>
</comment>
<evidence type="ECO:0000256" key="6">
    <source>
        <dbReference type="ARBA" id="ARBA00022833"/>
    </source>
</evidence>
<evidence type="ECO:0000256" key="10">
    <source>
        <dbReference type="ARBA" id="ARBA00023211"/>
    </source>
</evidence>
<keyword evidence="6 11" id="KW-0862">Zinc</keyword>
<dbReference type="InterPro" id="IPR002481">
    <property type="entry name" value="FUR"/>
</dbReference>
<dbReference type="GO" id="GO:0000976">
    <property type="term" value="F:transcription cis-regulatory region binding"/>
    <property type="evidence" value="ECO:0007669"/>
    <property type="project" value="TreeGrafter"/>
</dbReference>
<keyword evidence="4" id="KW-0678">Repressor</keyword>
<gene>
    <name evidence="13" type="ORF">EV146_10192</name>
</gene>
<dbReference type="Proteomes" id="UP000295689">
    <property type="component" value="Unassembled WGS sequence"/>
</dbReference>
<dbReference type="SUPFAM" id="SSF46785">
    <property type="entry name" value="Winged helix' DNA-binding domain"/>
    <property type="match status" value="1"/>
</dbReference>
<keyword evidence="9" id="KW-0804">Transcription</keyword>
<dbReference type="AlphaFoldDB" id="A0A4R2BM17"/>
<evidence type="ECO:0000256" key="5">
    <source>
        <dbReference type="ARBA" id="ARBA00022723"/>
    </source>
</evidence>
<feature type="binding site" evidence="11">
    <location>
        <position position="95"/>
    </location>
    <ligand>
        <name>Zn(2+)</name>
        <dbReference type="ChEBI" id="CHEBI:29105"/>
    </ligand>
</feature>
<dbReference type="GO" id="GO:0008270">
    <property type="term" value="F:zinc ion binding"/>
    <property type="evidence" value="ECO:0007669"/>
    <property type="project" value="TreeGrafter"/>
</dbReference>
<dbReference type="GO" id="GO:1900376">
    <property type="term" value="P:regulation of secondary metabolite biosynthetic process"/>
    <property type="evidence" value="ECO:0007669"/>
    <property type="project" value="TreeGrafter"/>
</dbReference>
<dbReference type="EMBL" id="SLVV01000001">
    <property type="protein sequence ID" value="TCN27765.1"/>
    <property type="molecule type" value="Genomic_DNA"/>
</dbReference>
<dbReference type="RefSeq" id="WP_132000713.1">
    <property type="nucleotide sequence ID" value="NZ_JABUHM010000006.1"/>
</dbReference>
<feature type="binding site" evidence="11">
    <location>
        <position position="132"/>
    </location>
    <ligand>
        <name>Zn(2+)</name>
        <dbReference type="ChEBI" id="CHEBI:29105"/>
    </ligand>
</feature>
<keyword evidence="14" id="KW-1185">Reference proteome</keyword>
<evidence type="ECO:0000256" key="4">
    <source>
        <dbReference type="ARBA" id="ARBA00022491"/>
    </source>
</evidence>
<dbReference type="PANTHER" id="PTHR33202:SF8">
    <property type="entry name" value="PEROXIDE-RESPONSIVE REPRESSOR PERR"/>
    <property type="match status" value="1"/>
</dbReference>
<comment type="caution">
    <text evidence="13">The sequence shown here is derived from an EMBL/GenBank/DDBJ whole genome shotgun (WGS) entry which is preliminary data.</text>
</comment>
<accession>A0A4R2BM17</accession>
<dbReference type="PANTHER" id="PTHR33202">
    <property type="entry name" value="ZINC UPTAKE REGULATION PROTEIN"/>
    <property type="match status" value="1"/>
</dbReference>
<proteinExistence type="inferred from homology"/>
<keyword evidence="7" id="KW-0805">Transcription regulation</keyword>
<dbReference type="Gene3D" id="1.10.10.10">
    <property type="entry name" value="Winged helix-like DNA-binding domain superfamily/Winged helix DNA-binding domain"/>
    <property type="match status" value="1"/>
</dbReference>
<keyword evidence="10" id="KW-0464">Manganese</keyword>
<dbReference type="GO" id="GO:0045892">
    <property type="term" value="P:negative regulation of DNA-templated transcription"/>
    <property type="evidence" value="ECO:0007669"/>
    <property type="project" value="TreeGrafter"/>
</dbReference>
<evidence type="ECO:0000256" key="8">
    <source>
        <dbReference type="ARBA" id="ARBA00023125"/>
    </source>
</evidence>
<comment type="cofactor">
    <cofactor evidence="11">
        <name>Zn(2+)</name>
        <dbReference type="ChEBI" id="CHEBI:29105"/>
    </cofactor>
    <text evidence="11">Binds 1 zinc ion per subunit.</text>
</comment>
<keyword evidence="5 11" id="KW-0479">Metal-binding</keyword>
<evidence type="ECO:0000256" key="12">
    <source>
        <dbReference type="PIRSR" id="PIRSR602481-2"/>
    </source>
</evidence>
<comment type="similarity">
    <text evidence="2">Belongs to the Fur family.</text>
</comment>
<keyword evidence="8" id="KW-0238">DNA-binding</keyword>
<dbReference type="GO" id="GO:0003700">
    <property type="term" value="F:DNA-binding transcription factor activity"/>
    <property type="evidence" value="ECO:0007669"/>
    <property type="project" value="InterPro"/>
</dbReference>
<name>A0A4R2BM17_9BACI</name>
<dbReference type="CDD" id="cd07153">
    <property type="entry name" value="Fur_like"/>
    <property type="match status" value="1"/>
</dbReference>
<evidence type="ECO:0000256" key="1">
    <source>
        <dbReference type="ARBA" id="ARBA00004496"/>
    </source>
</evidence>
<keyword evidence="3" id="KW-0963">Cytoplasm</keyword>
<organism evidence="13 14">
    <name type="scientific">Mesobacillus foraminis</name>
    <dbReference type="NCBI Taxonomy" id="279826"/>
    <lineage>
        <taxon>Bacteria</taxon>
        <taxon>Bacillati</taxon>
        <taxon>Bacillota</taxon>
        <taxon>Bacilli</taxon>
        <taxon>Bacillales</taxon>
        <taxon>Bacillaceae</taxon>
        <taxon>Mesobacillus</taxon>
    </lineage>
</organism>
<evidence type="ECO:0000313" key="14">
    <source>
        <dbReference type="Proteomes" id="UP000295689"/>
    </source>
</evidence>
<evidence type="ECO:0000256" key="9">
    <source>
        <dbReference type="ARBA" id="ARBA00023163"/>
    </source>
</evidence>
<dbReference type="InterPro" id="IPR036388">
    <property type="entry name" value="WH-like_DNA-bd_sf"/>
</dbReference>
<dbReference type="InterPro" id="IPR036390">
    <property type="entry name" value="WH_DNA-bd_sf"/>
</dbReference>
<protein>
    <submittedName>
        <fullName evidence="13">Fur family peroxide stress response transcriptional regulator</fullName>
    </submittedName>
</protein>
<reference evidence="13 14" key="1">
    <citation type="journal article" date="2015" name="Stand. Genomic Sci.">
        <title>Genomic Encyclopedia of Bacterial and Archaeal Type Strains, Phase III: the genomes of soil and plant-associated and newly described type strains.</title>
        <authorList>
            <person name="Whitman W.B."/>
            <person name="Woyke T."/>
            <person name="Klenk H.P."/>
            <person name="Zhou Y."/>
            <person name="Lilburn T.G."/>
            <person name="Beck B.J."/>
            <person name="De Vos P."/>
            <person name="Vandamme P."/>
            <person name="Eisen J.A."/>
            <person name="Garrity G."/>
            <person name="Hugenholtz P."/>
            <person name="Kyrpides N.C."/>
        </authorList>
    </citation>
    <scope>NUCLEOTIDE SEQUENCE [LARGE SCALE GENOMIC DNA]</scope>
    <source>
        <strain evidence="13 14">CV53</strain>
    </source>
</reference>
<feature type="binding site" evidence="11">
    <location>
        <position position="92"/>
    </location>
    <ligand>
        <name>Zn(2+)</name>
        <dbReference type="ChEBI" id="CHEBI:29105"/>
    </ligand>
</feature>